<reference evidence="6" key="1">
    <citation type="submission" date="2023-01" db="EMBL/GenBank/DDBJ databases">
        <title>The chitinases involved in constricting ring structure development in the nematode-trapping fungus Drechslerella dactyloides.</title>
        <authorList>
            <person name="Wang R."/>
            <person name="Zhang L."/>
            <person name="Tang P."/>
            <person name="Li S."/>
            <person name="Liang L."/>
        </authorList>
    </citation>
    <scope>NUCLEOTIDE SEQUENCE</scope>
    <source>
        <strain evidence="6">YMF1.00031</strain>
    </source>
</reference>
<dbReference type="GO" id="GO:0016020">
    <property type="term" value="C:membrane"/>
    <property type="evidence" value="ECO:0007669"/>
    <property type="project" value="TreeGrafter"/>
</dbReference>
<dbReference type="InterPro" id="IPR002641">
    <property type="entry name" value="PNPLA_dom"/>
</dbReference>
<accession>A0AAD6NH35</accession>
<dbReference type="Proteomes" id="UP001221413">
    <property type="component" value="Unassembled WGS sequence"/>
</dbReference>
<organism evidence="6 7">
    <name type="scientific">Drechslerella dactyloides</name>
    <name type="common">Nematode-trapping fungus</name>
    <name type="synonym">Arthrobotrys dactyloides</name>
    <dbReference type="NCBI Taxonomy" id="74499"/>
    <lineage>
        <taxon>Eukaryota</taxon>
        <taxon>Fungi</taxon>
        <taxon>Dikarya</taxon>
        <taxon>Ascomycota</taxon>
        <taxon>Pezizomycotina</taxon>
        <taxon>Orbiliomycetes</taxon>
        <taxon>Orbiliales</taxon>
        <taxon>Orbiliaceae</taxon>
        <taxon>Drechslerella</taxon>
    </lineage>
</organism>
<dbReference type="PANTHER" id="PTHR24185:SF1">
    <property type="entry name" value="CALCIUM-INDEPENDENT PHOSPHOLIPASE A2-GAMMA"/>
    <property type="match status" value="1"/>
</dbReference>
<keyword evidence="3" id="KW-0443">Lipid metabolism</keyword>
<keyword evidence="7" id="KW-1185">Reference proteome</keyword>
<keyword evidence="1" id="KW-0378">Hydrolase</keyword>
<feature type="compositionally biased region" description="Low complexity" evidence="4">
    <location>
        <begin position="370"/>
        <end position="412"/>
    </location>
</feature>
<evidence type="ECO:0000259" key="5">
    <source>
        <dbReference type="Pfam" id="PF01734"/>
    </source>
</evidence>
<protein>
    <recommendedName>
        <fullName evidence="5">PNPLA domain-containing protein</fullName>
    </recommendedName>
</protein>
<feature type="compositionally biased region" description="Polar residues" evidence="4">
    <location>
        <begin position="413"/>
        <end position="443"/>
    </location>
</feature>
<feature type="region of interest" description="Disordered" evidence="4">
    <location>
        <begin position="370"/>
        <end position="451"/>
    </location>
</feature>
<dbReference type="GO" id="GO:0047499">
    <property type="term" value="F:calcium-independent phospholipase A2 activity"/>
    <property type="evidence" value="ECO:0007669"/>
    <property type="project" value="TreeGrafter"/>
</dbReference>
<keyword evidence="2" id="KW-0442">Lipid degradation</keyword>
<evidence type="ECO:0000313" key="6">
    <source>
        <dbReference type="EMBL" id="KAJ6258024.1"/>
    </source>
</evidence>
<dbReference type="GO" id="GO:0046486">
    <property type="term" value="P:glycerolipid metabolic process"/>
    <property type="evidence" value="ECO:0007669"/>
    <property type="project" value="UniProtKB-ARBA"/>
</dbReference>
<sequence>MACAPTELFNGYLEQLSGDFIDRIAPDLTVERPSSSSAVVTDQTLRALSDLLEPAGLSLEALGLPQYRLACESSEAERFSSEAVEYYGTLVVSIESSLTPDQSSVFHWNGVVLKATYGENRAMLDWSYANEMGSKVGVSVTSVSRSAARILCDYSGSAKTREYSRIRSERDIHMWEAGRCTSAAPWYFKPHTIPGVDTLEDGGMSRNNPVDIAESEARGLWGPPASIDAVLSLGTGTTAQTGETCPSTTWSQSRPPPEISHKYHHLNPVLGGKEPPLDNIKMMGWLRTWLWKSNCYDQAVSSNVCADDSWVLYERGSRGNAFCCANGQVGRSTTGNNGRAICVNPGTPVGRNDAELNVQPQGSRDLLLASRSSGAPATSTPAPGGSSSSMSEEPTVSAPGGSPSVPPSSDVPRQTSTGTDSMDISSPAGTSMTSTGANPTETTSAGSGGSAGVEKDVVVLALPRDVDVIVLGAGMVVGSDEETLTCEPVIGGISAARS</sequence>
<dbReference type="Gene3D" id="3.40.1090.10">
    <property type="entry name" value="Cytosolic phospholipase A2 catalytic domain"/>
    <property type="match status" value="1"/>
</dbReference>
<evidence type="ECO:0000256" key="2">
    <source>
        <dbReference type="ARBA" id="ARBA00022963"/>
    </source>
</evidence>
<dbReference type="InterPro" id="IPR016035">
    <property type="entry name" value="Acyl_Trfase/lysoPLipase"/>
</dbReference>
<dbReference type="AlphaFoldDB" id="A0AAD6NH35"/>
<dbReference type="SUPFAM" id="SSF52151">
    <property type="entry name" value="FabD/lysophospholipase-like"/>
    <property type="match status" value="1"/>
</dbReference>
<evidence type="ECO:0000313" key="7">
    <source>
        <dbReference type="Proteomes" id="UP001221413"/>
    </source>
</evidence>
<evidence type="ECO:0000256" key="1">
    <source>
        <dbReference type="ARBA" id="ARBA00022801"/>
    </source>
</evidence>
<comment type="caution">
    <text evidence="6">The sequence shown here is derived from an EMBL/GenBank/DDBJ whole genome shotgun (WGS) entry which is preliminary data.</text>
</comment>
<gene>
    <name evidence="6" type="ORF">Dda_6936</name>
</gene>
<evidence type="ECO:0000256" key="3">
    <source>
        <dbReference type="ARBA" id="ARBA00023098"/>
    </source>
</evidence>
<dbReference type="EMBL" id="JAQGDS010000009">
    <property type="protein sequence ID" value="KAJ6258024.1"/>
    <property type="molecule type" value="Genomic_DNA"/>
</dbReference>
<name>A0AAD6NH35_DREDA</name>
<dbReference type="GO" id="GO:0019369">
    <property type="term" value="P:arachidonate metabolic process"/>
    <property type="evidence" value="ECO:0007669"/>
    <property type="project" value="TreeGrafter"/>
</dbReference>
<dbReference type="GO" id="GO:0016042">
    <property type="term" value="P:lipid catabolic process"/>
    <property type="evidence" value="ECO:0007669"/>
    <property type="project" value="UniProtKB-KW"/>
</dbReference>
<proteinExistence type="predicted"/>
<dbReference type="PANTHER" id="PTHR24185">
    <property type="entry name" value="CALCIUM-INDEPENDENT PHOSPHOLIPASE A2-GAMMA"/>
    <property type="match status" value="1"/>
</dbReference>
<dbReference type="Pfam" id="PF01734">
    <property type="entry name" value="Patatin"/>
    <property type="match status" value="1"/>
</dbReference>
<evidence type="ECO:0000256" key="4">
    <source>
        <dbReference type="SAM" id="MobiDB-lite"/>
    </source>
</evidence>
<feature type="domain" description="PNPLA" evidence="5">
    <location>
        <begin position="154"/>
        <end position="213"/>
    </location>
</feature>